<dbReference type="InterPro" id="IPR051534">
    <property type="entry name" value="CBASS_pafABC_assoc_protein"/>
</dbReference>
<dbReference type="RefSeq" id="WP_169276555.1">
    <property type="nucleotide sequence ID" value="NZ_JABBCP010000001.1"/>
</dbReference>
<dbReference type="PROSITE" id="PS52050">
    <property type="entry name" value="WYL"/>
    <property type="match status" value="1"/>
</dbReference>
<name>A0A7X9YI23_9ACTN</name>
<keyword evidence="3" id="KW-1185">Reference proteome</keyword>
<protein>
    <submittedName>
        <fullName evidence="2">WYL domain-containing protein</fullName>
    </submittedName>
</protein>
<proteinExistence type="predicted"/>
<comment type="caution">
    <text evidence="2">The sequence shown here is derived from an EMBL/GenBank/DDBJ whole genome shotgun (WGS) entry which is preliminary data.</text>
</comment>
<reference evidence="2 3" key="1">
    <citation type="submission" date="2020-04" db="EMBL/GenBank/DDBJ databases">
        <title>Collinsella sp. KGMB02528 nov., an anaerobic actinobacterium isolated from human feces.</title>
        <authorList>
            <person name="Han K.-I."/>
            <person name="Eom M.K."/>
            <person name="Kim J.-S."/>
            <person name="Lee K.C."/>
            <person name="Suh M.K."/>
            <person name="Park S.-H."/>
            <person name="Lee J.H."/>
            <person name="Kang S.W."/>
            <person name="Park J.-E."/>
            <person name="Oh B.S."/>
            <person name="Yu S.Y."/>
            <person name="Choi S.-H."/>
            <person name="Lee D.H."/>
            <person name="Yoon H."/>
            <person name="Kim B.-Y."/>
            <person name="Lee J.H."/>
            <person name="Lee J.-S."/>
        </authorList>
    </citation>
    <scope>NUCLEOTIDE SEQUENCE [LARGE SCALE GENOMIC DNA]</scope>
    <source>
        <strain evidence="2 3">KGMB02528</strain>
    </source>
</reference>
<dbReference type="EMBL" id="JABBCP010000001">
    <property type="protein sequence ID" value="NMF54753.1"/>
    <property type="molecule type" value="Genomic_DNA"/>
</dbReference>
<organism evidence="2 3">
    <name type="scientific">Collinsella acetigenes</name>
    <dbReference type="NCBI Taxonomy" id="2713419"/>
    <lineage>
        <taxon>Bacteria</taxon>
        <taxon>Bacillati</taxon>
        <taxon>Actinomycetota</taxon>
        <taxon>Coriobacteriia</taxon>
        <taxon>Coriobacteriales</taxon>
        <taxon>Coriobacteriaceae</taxon>
        <taxon>Collinsella</taxon>
    </lineage>
</organism>
<dbReference type="InterPro" id="IPR026881">
    <property type="entry name" value="WYL_dom"/>
</dbReference>
<gene>
    <name evidence="2" type="ORF">HF320_00135</name>
</gene>
<dbReference type="AlphaFoldDB" id="A0A7X9YI23"/>
<accession>A0A7X9YI23</accession>
<evidence type="ECO:0000313" key="2">
    <source>
        <dbReference type="EMBL" id="NMF54753.1"/>
    </source>
</evidence>
<dbReference type="Pfam" id="PF13280">
    <property type="entry name" value="WYL"/>
    <property type="match status" value="1"/>
</dbReference>
<sequence>MAETIIHSMDGFNERNESARRILNLLFILNCTSRPLTTTEIITDSDLGYGMAGIESEKKKFQRDRKKLEEYGVHIREVKESGASETEESRWAIDRERTHIDTAVVTQDDADMLVHAVDEYLARTKISFRSALLRIRAVAAAIDTDAEQIESVDDVEQVTEQIQNVLDTVWAAYCSRKSLPFCYRDAKGKESKRTVSIYGIVNQANQCYFVGLDNLSGKVRTFRTDRVTRMNKPRGSYIIPHDFSLGAFQFLPFDLGDEEEIQATFAFPAHSVAGEIEVLTHGRGTLEIQPDESLHWNIAVKNPDAAVAMALQHASLGMRPCSPASLVSLWNSAINKAVEAHGRI</sequence>
<evidence type="ECO:0000313" key="3">
    <source>
        <dbReference type="Proteomes" id="UP000546970"/>
    </source>
</evidence>
<dbReference type="Proteomes" id="UP000546970">
    <property type="component" value="Unassembled WGS sequence"/>
</dbReference>
<evidence type="ECO:0000259" key="1">
    <source>
        <dbReference type="Pfam" id="PF13280"/>
    </source>
</evidence>
<dbReference type="PANTHER" id="PTHR34580:SF1">
    <property type="entry name" value="PROTEIN PAFC"/>
    <property type="match status" value="1"/>
</dbReference>
<dbReference type="PANTHER" id="PTHR34580">
    <property type="match status" value="1"/>
</dbReference>
<feature type="domain" description="WYL" evidence="1">
    <location>
        <begin position="165"/>
        <end position="229"/>
    </location>
</feature>